<dbReference type="PROSITE" id="PS50157">
    <property type="entry name" value="ZINC_FINGER_C2H2_2"/>
    <property type="match status" value="7"/>
</dbReference>
<dbReference type="InterPro" id="IPR036236">
    <property type="entry name" value="Znf_C2H2_sf"/>
</dbReference>
<feature type="domain" description="C2H2-type" evidence="11">
    <location>
        <begin position="363"/>
        <end position="390"/>
    </location>
</feature>
<dbReference type="FunFam" id="3.30.160.60:FF:002502">
    <property type="match status" value="1"/>
</dbReference>
<keyword evidence="9" id="KW-0539">Nucleus</keyword>
<dbReference type="FunFam" id="3.30.160.60:FF:000322">
    <property type="entry name" value="GDNF-inducible zinc finger protein 1"/>
    <property type="match status" value="1"/>
</dbReference>
<evidence type="ECO:0000256" key="7">
    <source>
        <dbReference type="ARBA" id="ARBA00023125"/>
    </source>
</evidence>
<keyword evidence="6" id="KW-0805">Transcription regulation</keyword>
<evidence type="ECO:0000256" key="3">
    <source>
        <dbReference type="ARBA" id="ARBA00022737"/>
    </source>
</evidence>
<dbReference type="PANTHER" id="PTHR24393:SF158">
    <property type="entry name" value="C2H2-TYPE DOMAIN-CONTAINING PROTEIN"/>
    <property type="match status" value="1"/>
</dbReference>
<dbReference type="EMBL" id="WNYA01002038">
    <property type="protein sequence ID" value="KAG8544713.1"/>
    <property type="molecule type" value="Genomic_DNA"/>
</dbReference>
<feature type="domain" description="C2H2-type" evidence="11">
    <location>
        <begin position="335"/>
        <end position="362"/>
    </location>
</feature>
<evidence type="ECO:0000256" key="6">
    <source>
        <dbReference type="ARBA" id="ARBA00023015"/>
    </source>
</evidence>
<evidence type="ECO:0000256" key="10">
    <source>
        <dbReference type="PROSITE-ProRule" id="PRU00042"/>
    </source>
</evidence>
<evidence type="ECO:0000256" key="9">
    <source>
        <dbReference type="ARBA" id="ARBA00023242"/>
    </source>
</evidence>
<comment type="subcellular location">
    <subcellularLocation>
        <location evidence="1">Nucleus</location>
    </subcellularLocation>
</comment>
<keyword evidence="13" id="KW-1185">Reference proteome</keyword>
<evidence type="ECO:0000259" key="11">
    <source>
        <dbReference type="PROSITE" id="PS50157"/>
    </source>
</evidence>
<sequence length="449" mass="50132">MNAEEGGEQNNMLVDVTTAADTSITGGHIPTKAPECCTSPLTPQKCIQEESLKPTSTNKADPVELVPPPQCKEEDIPVEISTGGCPSINTPEMRGSPACSQDGVKGDNTVIVQEYLVKAGHNMEPDWCKKEPQPIEICADLPTSWKLQPDAPHMFIPHQHKSGLDLSILEDSIPSESPPKMVIAKPKTIVNELPTWRCGTELPHVFWQKPQLPDPSRSLIQYGDVSMDLTPLVDISMAHKCLQCGQNFRNETDLISHQRTHEKMFHCARCQQSFMDKSALVVHEWTFHFHESKTGESQPKRAAKEEKPFSCMECGKSFMKKSSLVKHQRIHTGAFACPDCGKCLSDKTGLIIHRRTHTGEKPYSCSECGRRFTQRCHLITHQSVHTGKELFPCIDCGKCFSVRSVLEAHQAFHKQHKAFVCLDCGKSFLQRSALMVHSKIHVKDFTAMS</sequence>
<dbReference type="GO" id="GO:0008270">
    <property type="term" value="F:zinc ion binding"/>
    <property type="evidence" value="ECO:0007669"/>
    <property type="project" value="UniProtKB-KW"/>
</dbReference>
<organism evidence="12 13">
    <name type="scientific">Engystomops pustulosus</name>
    <name type="common">Tungara frog</name>
    <name type="synonym">Physalaemus pustulosus</name>
    <dbReference type="NCBI Taxonomy" id="76066"/>
    <lineage>
        <taxon>Eukaryota</taxon>
        <taxon>Metazoa</taxon>
        <taxon>Chordata</taxon>
        <taxon>Craniata</taxon>
        <taxon>Vertebrata</taxon>
        <taxon>Euteleostomi</taxon>
        <taxon>Amphibia</taxon>
        <taxon>Batrachia</taxon>
        <taxon>Anura</taxon>
        <taxon>Neobatrachia</taxon>
        <taxon>Hyloidea</taxon>
        <taxon>Leptodactylidae</taxon>
        <taxon>Leiuperinae</taxon>
        <taxon>Engystomops</taxon>
    </lineage>
</organism>
<dbReference type="SUPFAM" id="SSF57667">
    <property type="entry name" value="beta-beta-alpha zinc fingers"/>
    <property type="match status" value="4"/>
</dbReference>
<name>A0AAV6Z8N4_ENGPU</name>
<dbReference type="GO" id="GO:0001228">
    <property type="term" value="F:DNA-binding transcription activator activity, RNA polymerase II-specific"/>
    <property type="evidence" value="ECO:0007669"/>
    <property type="project" value="TreeGrafter"/>
</dbReference>
<gene>
    <name evidence="12" type="ORF">GDO81_022010</name>
</gene>
<evidence type="ECO:0000256" key="2">
    <source>
        <dbReference type="ARBA" id="ARBA00022723"/>
    </source>
</evidence>
<accession>A0AAV6Z8N4</accession>
<reference evidence="12" key="1">
    <citation type="thesis" date="2020" institute="ProQuest LLC" country="789 East Eisenhower Parkway, Ann Arbor, MI, USA">
        <title>Comparative Genomics and Chromosome Evolution.</title>
        <authorList>
            <person name="Mudd A.B."/>
        </authorList>
    </citation>
    <scope>NUCLEOTIDE SEQUENCE</scope>
    <source>
        <strain evidence="12">237g6f4</strain>
        <tissue evidence="12">Blood</tissue>
    </source>
</reference>
<evidence type="ECO:0000313" key="13">
    <source>
        <dbReference type="Proteomes" id="UP000824782"/>
    </source>
</evidence>
<proteinExistence type="predicted"/>
<keyword evidence="4 10" id="KW-0863">Zinc-finger</keyword>
<dbReference type="FunFam" id="3.30.160.60:FF:000446">
    <property type="entry name" value="Zinc finger protein"/>
    <property type="match status" value="1"/>
</dbReference>
<dbReference type="Proteomes" id="UP000824782">
    <property type="component" value="Unassembled WGS sequence"/>
</dbReference>
<dbReference type="FunFam" id="3.30.160.60:FF:000295">
    <property type="entry name" value="zinc finger protein 19"/>
    <property type="match status" value="1"/>
</dbReference>
<keyword evidence="2" id="KW-0479">Metal-binding</keyword>
<feature type="domain" description="C2H2-type" evidence="11">
    <location>
        <begin position="239"/>
        <end position="261"/>
    </location>
</feature>
<keyword evidence="7" id="KW-0238">DNA-binding</keyword>
<dbReference type="SMART" id="SM00355">
    <property type="entry name" value="ZnF_C2H2"/>
    <property type="match status" value="7"/>
</dbReference>
<dbReference type="Gene3D" id="3.30.160.60">
    <property type="entry name" value="Classic Zinc Finger"/>
    <property type="match status" value="6"/>
</dbReference>
<evidence type="ECO:0000256" key="5">
    <source>
        <dbReference type="ARBA" id="ARBA00022833"/>
    </source>
</evidence>
<feature type="domain" description="C2H2-type" evidence="11">
    <location>
        <begin position="309"/>
        <end position="336"/>
    </location>
</feature>
<evidence type="ECO:0000313" key="12">
    <source>
        <dbReference type="EMBL" id="KAG8544713.1"/>
    </source>
</evidence>
<dbReference type="PANTHER" id="PTHR24393">
    <property type="entry name" value="ZINC FINGER PROTEIN"/>
    <property type="match status" value="1"/>
</dbReference>
<keyword evidence="3" id="KW-0677">Repeat</keyword>
<feature type="domain" description="C2H2-type" evidence="11">
    <location>
        <begin position="265"/>
        <end position="293"/>
    </location>
</feature>
<protein>
    <recommendedName>
        <fullName evidence="11">C2H2-type domain-containing protein</fullName>
    </recommendedName>
</protein>
<evidence type="ECO:0000256" key="8">
    <source>
        <dbReference type="ARBA" id="ARBA00023163"/>
    </source>
</evidence>
<comment type="caution">
    <text evidence="12">The sequence shown here is derived from an EMBL/GenBank/DDBJ whole genome shotgun (WGS) entry which is preliminary data.</text>
</comment>
<dbReference type="AlphaFoldDB" id="A0AAV6Z8N4"/>
<feature type="domain" description="C2H2-type" evidence="11">
    <location>
        <begin position="391"/>
        <end position="418"/>
    </location>
</feature>
<dbReference type="PROSITE" id="PS00028">
    <property type="entry name" value="ZINC_FINGER_C2H2_1"/>
    <property type="match status" value="7"/>
</dbReference>
<evidence type="ECO:0000256" key="1">
    <source>
        <dbReference type="ARBA" id="ARBA00004123"/>
    </source>
</evidence>
<feature type="domain" description="C2H2-type" evidence="11">
    <location>
        <begin position="419"/>
        <end position="446"/>
    </location>
</feature>
<dbReference type="GO" id="GO:0000978">
    <property type="term" value="F:RNA polymerase II cis-regulatory region sequence-specific DNA binding"/>
    <property type="evidence" value="ECO:0007669"/>
    <property type="project" value="TreeGrafter"/>
</dbReference>
<evidence type="ECO:0000256" key="4">
    <source>
        <dbReference type="ARBA" id="ARBA00022771"/>
    </source>
</evidence>
<keyword evidence="5" id="KW-0862">Zinc</keyword>
<keyword evidence="8" id="KW-0804">Transcription</keyword>
<dbReference type="InterPro" id="IPR013087">
    <property type="entry name" value="Znf_C2H2_type"/>
</dbReference>
<dbReference type="GO" id="GO:0005634">
    <property type="term" value="C:nucleus"/>
    <property type="evidence" value="ECO:0007669"/>
    <property type="project" value="UniProtKB-SubCell"/>
</dbReference>
<dbReference type="Pfam" id="PF00096">
    <property type="entry name" value="zf-C2H2"/>
    <property type="match status" value="5"/>
</dbReference>